<evidence type="ECO:0000313" key="1">
    <source>
        <dbReference type="EMBL" id="EAN76551.1"/>
    </source>
</evidence>
<sequence>MACPFTTAVRVVLCVAVLKILCDAINFRRFIRARVTYGGEGERASNFN</sequence>
<gene>
    <name evidence="1" type="ORF">Tb09.160.3340</name>
</gene>
<organism evidence="1 2">
    <name type="scientific">Trypanosoma brucei brucei (strain 927/4 GUTat10.1)</name>
    <dbReference type="NCBI Taxonomy" id="185431"/>
    <lineage>
        <taxon>Eukaryota</taxon>
        <taxon>Discoba</taxon>
        <taxon>Euglenozoa</taxon>
        <taxon>Kinetoplastea</taxon>
        <taxon>Metakinetoplastina</taxon>
        <taxon>Trypanosomatida</taxon>
        <taxon>Trypanosomatidae</taxon>
        <taxon>Trypanosoma</taxon>
    </lineage>
</organism>
<keyword evidence="2" id="KW-1185">Reference proteome</keyword>
<dbReference type="RefSeq" id="XP_803781.1">
    <property type="nucleotide sequence ID" value="XM_798688.1"/>
</dbReference>
<reference evidence="1 2" key="1">
    <citation type="journal article" date="2005" name="Science">
        <title>Comparative genomics of trypanosomatid parasitic protozoa.</title>
        <authorList>
            <person name="El-Sayed N.M."/>
            <person name="Myler P.J."/>
            <person name="Blandin G."/>
            <person name="Berriman M."/>
            <person name="Crabtree J."/>
            <person name="Aggarwal G."/>
            <person name="Caler E."/>
            <person name="Renauld H."/>
            <person name="Worthey E.A."/>
            <person name="Hertz-Fowler C."/>
            <person name="Ghedin E."/>
            <person name="Peacock C."/>
            <person name="Bartholomeu D.C."/>
            <person name="Haas B.J."/>
            <person name="Tran A.N."/>
            <person name="Wortman J.R."/>
            <person name="Alsmark U.C."/>
            <person name="Angiuoli S."/>
            <person name="Anupama A."/>
            <person name="Badger J."/>
            <person name="Bringaud F."/>
            <person name="Cadag E."/>
            <person name="Carlton J.M."/>
            <person name="Cerqueira G.C."/>
            <person name="Creasy T."/>
            <person name="Delcher A.L."/>
            <person name="Djikeng A."/>
            <person name="Embley T.M."/>
            <person name="Hauser C."/>
            <person name="Ivens A.C."/>
            <person name="Kummerfeld S.K."/>
            <person name="Pereira-Leal J.B."/>
            <person name="Nilsson D."/>
            <person name="Peterson J."/>
            <person name="Salzberg S.L."/>
            <person name="Shallom J."/>
            <person name="Silva J.C."/>
            <person name="Sundaram J."/>
            <person name="Westenberger S."/>
            <person name="White O."/>
            <person name="Melville S.E."/>
            <person name="Donelson J.E."/>
            <person name="Andersson B."/>
            <person name="Stuart K.D."/>
            <person name="Hall N."/>
        </authorList>
    </citation>
    <scope>NUCLEOTIDE SEQUENCE [LARGE SCALE GENOMIC DNA]</scope>
    <source>
        <strain evidence="1 2">927/4 GUTat10.1</strain>
    </source>
</reference>
<dbReference type="EMBL" id="CM000207">
    <property type="protein sequence ID" value="EAN76551.1"/>
    <property type="molecule type" value="Genomic_DNA"/>
</dbReference>
<dbReference type="InParanoid" id="Q38F69"/>
<dbReference type="KEGG" id="tbr:Tb09.160.3340"/>
<reference evidence="1 2" key="2">
    <citation type="journal article" date="2005" name="Science">
        <title>The genome of the African trypanosome Trypanosoma brucei.</title>
        <authorList>
            <person name="Berriman M."/>
            <person name="Ghedin E."/>
            <person name="Hertz-Fowler C."/>
            <person name="Blandin G."/>
            <person name="Renauld H."/>
            <person name="Bartholomeu D.C."/>
            <person name="Lennard N.J."/>
            <person name="Caler E."/>
            <person name="Hamlin N.E."/>
            <person name="Haas B."/>
            <person name="Bohme U."/>
            <person name="Hannick L."/>
            <person name="Aslett M.A."/>
            <person name="Shallom J."/>
            <person name="Marcello L."/>
            <person name="Hou L."/>
            <person name="Wickstead B."/>
            <person name="Alsmark U.C."/>
            <person name="Arrowsmith C."/>
            <person name="Atkin R.J."/>
            <person name="Barron A.J."/>
            <person name="Bringaud F."/>
            <person name="Brooks K."/>
            <person name="Carrington M."/>
            <person name="Cherevach I."/>
            <person name="Chillingworth T.J."/>
            <person name="Churcher C."/>
            <person name="Clark L.N."/>
            <person name="Corton C.H."/>
            <person name="Cronin A."/>
            <person name="Davies R.M."/>
            <person name="Doggett J."/>
            <person name="Djikeng A."/>
            <person name="Feldblyum T."/>
            <person name="Field M.C."/>
            <person name="Fraser A."/>
            <person name="Goodhead I."/>
            <person name="Hance Z."/>
            <person name="Harper D."/>
            <person name="Harris B.R."/>
            <person name="Hauser H."/>
            <person name="Hostetler J."/>
            <person name="Ivens A."/>
            <person name="Jagels K."/>
            <person name="Johnson D."/>
            <person name="Johnson J."/>
            <person name="Jones K."/>
            <person name="Kerhornou A.X."/>
            <person name="Koo H."/>
            <person name="Larke N."/>
            <person name="Landfear S."/>
            <person name="Larkin C."/>
            <person name="Leech V."/>
            <person name="Line A."/>
            <person name="Lord A."/>
            <person name="Macleod A."/>
            <person name="Mooney P.J."/>
            <person name="Moule S."/>
            <person name="Martin D.M."/>
            <person name="Morgan G.W."/>
            <person name="Mungall K."/>
            <person name="Norbertczak H."/>
            <person name="Ormond D."/>
            <person name="Pai G."/>
            <person name="Peacock C.S."/>
            <person name="Peterson J."/>
            <person name="Quail M.A."/>
            <person name="Rabbinowitsch E."/>
            <person name="Rajandream M.A."/>
            <person name="Reitter C."/>
            <person name="Salzberg S.L."/>
            <person name="Sanders M."/>
            <person name="Schobel S."/>
            <person name="Sharp S."/>
            <person name="Simmonds M."/>
            <person name="Simpson A.J."/>
            <person name="Tallon L."/>
            <person name="Turner C.M."/>
            <person name="Tait A."/>
            <person name="Tivey A.R."/>
            <person name="Van Aken S."/>
            <person name="Walker D."/>
            <person name="Wanless D."/>
            <person name="Wang S."/>
            <person name="White B."/>
            <person name="White O."/>
            <person name="Whitehead S."/>
            <person name="Woodward J."/>
            <person name="Wortman J."/>
            <person name="Adams M.D."/>
            <person name="Embley T.M."/>
            <person name="Gull K."/>
            <person name="Ullu E."/>
            <person name="Barry J.D."/>
            <person name="Fairlamb A.H."/>
            <person name="Opperdoes F."/>
            <person name="Barrell B.G."/>
            <person name="Donelson J.E."/>
            <person name="Hall N."/>
            <person name="Fraser C.M."/>
            <person name="Melville S.E."/>
            <person name="El-Sayed N.M."/>
        </authorList>
    </citation>
    <scope>NUCLEOTIDE SEQUENCE [LARGE SCALE GENOMIC DNA]</scope>
    <source>
        <strain evidence="1 2">927/4 GUTat10.1</strain>
    </source>
</reference>
<name>Q38F69_TRYB2</name>
<evidence type="ECO:0000313" key="2">
    <source>
        <dbReference type="Proteomes" id="UP000008524"/>
    </source>
</evidence>
<dbReference type="Proteomes" id="UP000008524">
    <property type="component" value="Chromosome 9"/>
</dbReference>
<dbReference type="PaxDb" id="5691-EAN76551"/>
<accession>Q38F69</accession>
<dbReference type="AlphaFoldDB" id="Q38F69"/>
<proteinExistence type="predicted"/>
<protein>
    <submittedName>
        <fullName evidence="1">Uncharacterized protein</fullName>
    </submittedName>
</protein>
<dbReference type="GeneID" id="3659868"/>